<dbReference type="InterPro" id="IPR036514">
    <property type="entry name" value="SGNH_hydro_sf"/>
</dbReference>
<dbReference type="Gene3D" id="3.40.50.1110">
    <property type="entry name" value="SGNH hydrolase"/>
    <property type="match status" value="1"/>
</dbReference>
<feature type="signal peptide" evidence="1">
    <location>
        <begin position="1"/>
        <end position="23"/>
    </location>
</feature>
<dbReference type="SUPFAM" id="SSF52266">
    <property type="entry name" value="SGNH hydrolase"/>
    <property type="match status" value="1"/>
</dbReference>
<dbReference type="GO" id="GO:0016788">
    <property type="term" value="F:hydrolase activity, acting on ester bonds"/>
    <property type="evidence" value="ECO:0007669"/>
    <property type="project" value="InterPro"/>
</dbReference>
<dbReference type="OrthoDB" id="1600564at2759"/>
<protein>
    <recommendedName>
        <fullName evidence="4">Carbohydrate esterase family 16 protein</fullName>
    </recommendedName>
</protein>
<evidence type="ECO:0008006" key="4">
    <source>
        <dbReference type="Google" id="ProtNLM"/>
    </source>
</evidence>
<evidence type="ECO:0000313" key="2">
    <source>
        <dbReference type="EMBL" id="RDX49888.1"/>
    </source>
</evidence>
<evidence type="ECO:0000256" key="1">
    <source>
        <dbReference type="SAM" id="SignalP"/>
    </source>
</evidence>
<dbReference type="AlphaFoldDB" id="A0A371DBH6"/>
<reference evidence="2 3" key="1">
    <citation type="journal article" date="2018" name="Biotechnol. Biofuels">
        <title>Integrative visual omics of the white-rot fungus Polyporus brumalis exposes the biotechnological potential of its oxidative enzymes for delignifying raw plant biomass.</title>
        <authorList>
            <person name="Miyauchi S."/>
            <person name="Rancon A."/>
            <person name="Drula E."/>
            <person name="Hage H."/>
            <person name="Chaduli D."/>
            <person name="Favel A."/>
            <person name="Grisel S."/>
            <person name="Henrissat B."/>
            <person name="Herpoel-Gimbert I."/>
            <person name="Ruiz-Duenas F.J."/>
            <person name="Chevret D."/>
            <person name="Hainaut M."/>
            <person name="Lin J."/>
            <person name="Wang M."/>
            <person name="Pangilinan J."/>
            <person name="Lipzen A."/>
            <person name="Lesage-Meessen L."/>
            <person name="Navarro D."/>
            <person name="Riley R."/>
            <person name="Grigoriev I.V."/>
            <person name="Zhou S."/>
            <person name="Raouche S."/>
            <person name="Rosso M.N."/>
        </authorList>
    </citation>
    <scope>NUCLEOTIDE SEQUENCE [LARGE SCALE GENOMIC DNA]</scope>
    <source>
        <strain evidence="2 3">BRFM 1820</strain>
    </source>
</reference>
<sequence>MVPSLRLILSAIAVLVVVTLSVGAVPTKSRFNWAKTKYVYAFGDSYTFVQGTKGHANFSFIGDAFDFAFTPQELLENKIIPKNTSSDGSSWTEPLTGCYAGKPSDCFPHQLWNFAFAGADIDKTLLPLHHNFTVDLVDEVKQWVAYASNVIPHPAAETLVAWWIGINDTGDTLHNTTLDFKAFWETEMQSLFGAVQNAYTHNLRGTYLFINVPPLERSPGHIGAPDAALYKQNIIDYNSALAAHVASFAHAHPDVTVLAFDAHAWFGQILDNAAHYGFKNITGFCECTDSSFFWYNTGHPTEHVHRLLAQAIDAELVQASR</sequence>
<proteinExistence type="predicted"/>
<organism evidence="2 3">
    <name type="scientific">Lentinus brumalis</name>
    <dbReference type="NCBI Taxonomy" id="2498619"/>
    <lineage>
        <taxon>Eukaryota</taxon>
        <taxon>Fungi</taxon>
        <taxon>Dikarya</taxon>
        <taxon>Basidiomycota</taxon>
        <taxon>Agaricomycotina</taxon>
        <taxon>Agaricomycetes</taxon>
        <taxon>Polyporales</taxon>
        <taxon>Polyporaceae</taxon>
        <taxon>Lentinus</taxon>
    </lineage>
</organism>
<accession>A0A371DBH6</accession>
<gene>
    <name evidence="2" type="ORF">OH76DRAFT_1403124</name>
</gene>
<keyword evidence="3" id="KW-1185">Reference proteome</keyword>
<dbReference type="Proteomes" id="UP000256964">
    <property type="component" value="Unassembled WGS sequence"/>
</dbReference>
<dbReference type="EMBL" id="KZ857402">
    <property type="protein sequence ID" value="RDX49888.1"/>
    <property type="molecule type" value="Genomic_DNA"/>
</dbReference>
<evidence type="ECO:0000313" key="3">
    <source>
        <dbReference type="Proteomes" id="UP000256964"/>
    </source>
</evidence>
<dbReference type="InterPro" id="IPR001087">
    <property type="entry name" value="GDSL"/>
</dbReference>
<dbReference type="STRING" id="139420.A0A371DBH6"/>
<dbReference type="Pfam" id="PF00657">
    <property type="entry name" value="Lipase_GDSL"/>
    <property type="match status" value="1"/>
</dbReference>
<name>A0A371DBH6_9APHY</name>
<keyword evidence="1" id="KW-0732">Signal</keyword>
<feature type="chain" id="PRO_5017067685" description="Carbohydrate esterase family 16 protein" evidence="1">
    <location>
        <begin position="24"/>
        <end position="321"/>
    </location>
</feature>
<dbReference type="CDD" id="cd01846">
    <property type="entry name" value="fatty_acyltransferase_like"/>
    <property type="match status" value="1"/>
</dbReference>